<dbReference type="InterPro" id="IPR010998">
    <property type="entry name" value="Integrase_recombinase_N"/>
</dbReference>
<dbReference type="GO" id="GO:0015074">
    <property type="term" value="P:DNA integration"/>
    <property type="evidence" value="ECO:0007669"/>
    <property type="project" value="UniProtKB-KW"/>
</dbReference>
<evidence type="ECO:0000313" key="9">
    <source>
        <dbReference type="EMBL" id="SFD41266.1"/>
    </source>
</evidence>
<evidence type="ECO:0000256" key="3">
    <source>
        <dbReference type="ARBA" id="ARBA00022908"/>
    </source>
</evidence>
<name>A0A1I1S406_RUMAL</name>
<dbReference type="Gene3D" id="1.10.443.10">
    <property type="entry name" value="Intergrase catalytic core"/>
    <property type="match status" value="1"/>
</dbReference>
<evidence type="ECO:0000256" key="6">
    <source>
        <dbReference type="PROSITE-ProRule" id="PRU01248"/>
    </source>
</evidence>
<feature type="domain" description="Tyr recombinase" evidence="7">
    <location>
        <begin position="141"/>
        <end position="330"/>
    </location>
</feature>
<dbReference type="RefSeq" id="WP_207647024.1">
    <property type="nucleotide sequence ID" value="NZ_FOKQ01000083.1"/>
</dbReference>
<evidence type="ECO:0000259" key="8">
    <source>
        <dbReference type="PROSITE" id="PS51900"/>
    </source>
</evidence>
<keyword evidence="3" id="KW-0229">DNA integration</keyword>
<dbReference type="Pfam" id="PF02899">
    <property type="entry name" value="Phage_int_SAM_1"/>
    <property type="match status" value="1"/>
</dbReference>
<evidence type="ECO:0000313" key="10">
    <source>
        <dbReference type="Proteomes" id="UP000182192"/>
    </source>
</evidence>
<dbReference type="InterPro" id="IPR002104">
    <property type="entry name" value="Integrase_catalytic"/>
</dbReference>
<comment type="function">
    <text evidence="1">Site-specific tyrosine recombinase, which acts by catalyzing the cutting and rejoining of the recombining DNA molecules.</text>
</comment>
<dbReference type="PROSITE" id="PS51898">
    <property type="entry name" value="TYR_RECOMBINASE"/>
    <property type="match status" value="1"/>
</dbReference>
<sequence length="363" mass="41201">IFWNVLTKYVPELFQRLCVMKNRVTSFAYITTRFFQVYLPGERGYSEATIASYLDTFKQLLVYCKENLGKSPDKLVVSDISKDVILGFLKKLEDDGRSVSTRNQRLAAIKCFFRYIGYSFPEYLDTSSMIVGIKMKKQPKPIVSYMSVDGVSCVLNQPDMNRRSGYRDALMLTILYDCAARVTEITKIRIGDIRTEHPSTIVLHGKGAKDRIVPLSSKTADLISSYLQQTGLNNVENKDKLLFVNRTGKQLTRAGVAYILKKYVEAARVEHPEMIPDKFSPHCMRHSKAMHLLHAGVAIIYIRDFLGHESVKTTEVYAKVDGKSKREALDAAYTAAIEDSNIPKSSWNDDNDLMAFLKKLCDN</sequence>
<dbReference type="InterPro" id="IPR011010">
    <property type="entry name" value="DNA_brk_join_enz"/>
</dbReference>
<evidence type="ECO:0000256" key="1">
    <source>
        <dbReference type="ARBA" id="ARBA00003283"/>
    </source>
</evidence>
<dbReference type="PANTHER" id="PTHR30349:SF81">
    <property type="entry name" value="TYROSINE RECOMBINASE XERC"/>
    <property type="match status" value="1"/>
</dbReference>
<evidence type="ECO:0000259" key="7">
    <source>
        <dbReference type="PROSITE" id="PS51898"/>
    </source>
</evidence>
<evidence type="ECO:0000256" key="4">
    <source>
        <dbReference type="ARBA" id="ARBA00023125"/>
    </source>
</evidence>
<dbReference type="InterPro" id="IPR050090">
    <property type="entry name" value="Tyrosine_recombinase_XerCD"/>
</dbReference>
<evidence type="ECO:0000256" key="2">
    <source>
        <dbReference type="ARBA" id="ARBA00008857"/>
    </source>
</evidence>
<protein>
    <submittedName>
        <fullName evidence="9">Site-specific recombinase XerD</fullName>
    </submittedName>
</protein>
<dbReference type="InterPro" id="IPR004107">
    <property type="entry name" value="Integrase_SAM-like_N"/>
</dbReference>
<feature type="domain" description="Core-binding (CB)" evidence="8">
    <location>
        <begin position="25"/>
        <end position="117"/>
    </location>
</feature>
<comment type="similarity">
    <text evidence="2">Belongs to the 'phage' integrase family.</text>
</comment>
<dbReference type="PROSITE" id="PS51900">
    <property type="entry name" value="CB"/>
    <property type="match status" value="1"/>
</dbReference>
<dbReference type="Pfam" id="PF00589">
    <property type="entry name" value="Phage_integrase"/>
    <property type="match status" value="1"/>
</dbReference>
<proteinExistence type="inferred from homology"/>
<dbReference type="Proteomes" id="UP000182192">
    <property type="component" value="Unassembled WGS sequence"/>
</dbReference>
<dbReference type="SUPFAM" id="SSF56349">
    <property type="entry name" value="DNA breaking-rejoining enzymes"/>
    <property type="match status" value="1"/>
</dbReference>
<keyword evidence="4 6" id="KW-0238">DNA-binding</keyword>
<organism evidence="9 10">
    <name type="scientific">Ruminococcus albus</name>
    <dbReference type="NCBI Taxonomy" id="1264"/>
    <lineage>
        <taxon>Bacteria</taxon>
        <taxon>Bacillati</taxon>
        <taxon>Bacillota</taxon>
        <taxon>Clostridia</taxon>
        <taxon>Eubacteriales</taxon>
        <taxon>Oscillospiraceae</taxon>
        <taxon>Ruminococcus</taxon>
    </lineage>
</organism>
<dbReference type="Gene3D" id="1.10.150.130">
    <property type="match status" value="1"/>
</dbReference>
<keyword evidence="5" id="KW-0233">DNA recombination</keyword>
<dbReference type="GO" id="GO:0006310">
    <property type="term" value="P:DNA recombination"/>
    <property type="evidence" value="ECO:0007669"/>
    <property type="project" value="UniProtKB-KW"/>
</dbReference>
<dbReference type="PANTHER" id="PTHR30349">
    <property type="entry name" value="PHAGE INTEGRASE-RELATED"/>
    <property type="match status" value="1"/>
</dbReference>
<gene>
    <name evidence="9" type="ORF">SAMN02910406_03842</name>
</gene>
<dbReference type="AlphaFoldDB" id="A0A1I1S406"/>
<reference evidence="9 10" key="1">
    <citation type="submission" date="2016-10" db="EMBL/GenBank/DDBJ databases">
        <authorList>
            <person name="de Groot N.N."/>
        </authorList>
    </citation>
    <scope>NUCLEOTIDE SEQUENCE [LARGE SCALE GENOMIC DNA]</scope>
    <source>
        <strain evidence="9 10">AR67</strain>
    </source>
</reference>
<dbReference type="GO" id="GO:0003677">
    <property type="term" value="F:DNA binding"/>
    <property type="evidence" value="ECO:0007669"/>
    <property type="project" value="UniProtKB-UniRule"/>
</dbReference>
<feature type="non-terminal residue" evidence="9">
    <location>
        <position position="1"/>
    </location>
</feature>
<dbReference type="InterPro" id="IPR013762">
    <property type="entry name" value="Integrase-like_cat_sf"/>
</dbReference>
<accession>A0A1I1S406</accession>
<dbReference type="EMBL" id="FOKQ01000083">
    <property type="protein sequence ID" value="SFD41266.1"/>
    <property type="molecule type" value="Genomic_DNA"/>
</dbReference>
<dbReference type="InterPro" id="IPR044068">
    <property type="entry name" value="CB"/>
</dbReference>
<evidence type="ECO:0000256" key="5">
    <source>
        <dbReference type="ARBA" id="ARBA00023172"/>
    </source>
</evidence>